<accession>A0A5C4S5B7</accession>
<evidence type="ECO:0000256" key="3">
    <source>
        <dbReference type="ARBA" id="ARBA00022628"/>
    </source>
</evidence>
<dbReference type="Gene3D" id="3.20.20.240">
    <property type="entry name" value="Methylmalonyl-CoA mutase"/>
    <property type="match status" value="1"/>
</dbReference>
<dbReference type="InterPro" id="IPR036724">
    <property type="entry name" value="Cobalamin-bd_sf"/>
</dbReference>
<dbReference type="InterPro" id="IPR016176">
    <property type="entry name" value="Cbl-dep_enz_cat"/>
</dbReference>
<dbReference type="GO" id="GO:0031419">
    <property type="term" value="F:cobalamin binding"/>
    <property type="evidence" value="ECO:0007669"/>
    <property type="project" value="UniProtKB-KW"/>
</dbReference>
<evidence type="ECO:0000313" key="8">
    <source>
        <dbReference type="Proteomes" id="UP000308271"/>
    </source>
</evidence>
<keyword evidence="3" id="KW-0846">Cobalamin</keyword>
<proteinExistence type="inferred from homology"/>
<dbReference type="SUPFAM" id="SSF52242">
    <property type="entry name" value="Cobalamin (vitamin B12)-binding domain"/>
    <property type="match status" value="1"/>
</dbReference>
<name>A0A5C4S5B7_CHLTI</name>
<comment type="similarity">
    <text evidence="2">Belongs to the methylmalonyl-CoA mutase family.</text>
</comment>
<dbReference type="GO" id="GO:0016866">
    <property type="term" value="F:intramolecular transferase activity"/>
    <property type="evidence" value="ECO:0007669"/>
    <property type="project" value="InterPro"/>
</dbReference>
<reference evidence="7 8" key="1">
    <citation type="submission" date="2019-05" db="EMBL/GenBank/DDBJ databases">
        <title>Draft Whole-Genome sequence of the green sulfur bacterium Chlorobaculum thiosulfatiphilum DSM 249.</title>
        <authorList>
            <person name="Meyer T.E."/>
            <person name="Kyndt J.A."/>
        </authorList>
    </citation>
    <scope>NUCLEOTIDE SEQUENCE [LARGE SCALE GENOMIC DNA]</scope>
    <source>
        <strain evidence="7 8">DSM 249</strain>
    </source>
</reference>
<comment type="cofactor">
    <cofactor evidence="1">
        <name>adenosylcob(III)alamin</name>
        <dbReference type="ChEBI" id="CHEBI:18408"/>
    </cofactor>
</comment>
<keyword evidence="4" id="KW-0413">Isomerase</keyword>
<dbReference type="PANTHER" id="PTHR48101:SF1">
    <property type="entry name" value="METHYLMALONYL-COA MUTASE, LARGE SUBUNIT"/>
    <property type="match status" value="1"/>
</dbReference>
<feature type="domain" description="Methylmalonyl-CoA mutase alpha/beta chain catalytic" evidence="6">
    <location>
        <begin position="180"/>
        <end position="444"/>
    </location>
</feature>
<keyword evidence="5" id="KW-0170">Cobalt</keyword>
<dbReference type="InterPro" id="IPR006099">
    <property type="entry name" value="MeMalonylCoA_mutase_a/b_cat"/>
</dbReference>
<dbReference type="EMBL" id="VDCH01000019">
    <property type="protein sequence ID" value="TNJ38452.1"/>
    <property type="molecule type" value="Genomic_DNA"/>
</dbReference>
<evidence type="ECO:0000256" key="1">
    <source>
        <dbReference type="ARBA" id="ARBA00001922"/>
    </source>
</evidence>
<dbReference type="GO" id="GO:0046872">
    <property type="term" value="F:metal ion binding"/>
    <property type="evidence" value="ECO:0007669"/>
    <property type="project" value="InterPro"/>
</dbReference>
<dbReference type="PANTHER" id="PTHR48101">
    <property type="entry name" value="METHYLMALONYL-COA MUTASE, MITOCHONDRIAL-RELATED"/>
    <property type="match status" value="1"/>
</dbReference>
<organism evidence="7 8">
    <name type="scientific">Chlorobaculum thiosulfatiphilum</name>
    <name type="common">Chlorobium limicola f.sp. thiosulfatophilum</name>
    <dbReference type="NCBI Taxonomy" id="115852"/>
    <lineage>
        <taxon>Bacteria</taxon>
        <taxon>Pseudomonadati</taxon>
        <taxon>Chlorobiota</taxon>
        <taxon>Chlorobiia</taxon>
        <taxon>Chlorobiales</taxon>
        <taxon>Chlorobiaceae</taxon>
        <taxon>Chlorobaculum</taxon>
    </lineage>
</organism>
<keyword evidence="8" id="KW-1185">Reference proteome</keyword>
<evidence type="ECO:0000256" key="2">
    <source>
        <dbReference type="ARBA" id="ARBA00008465"/>
    </source>
</evidence>
<evidence type="ECO:0000256" key="5">
    <source>
        <dbReference type="ARBA" id="ARBA00023285"/>
    </source>
</evidence>
<evidence type="ECO:0000259" key="6">
    <source>
        <dbReference type="Pfam" id="PF01642"/>
    </source>
</evidence>
<dbReference type="AlphaFoldDB" id="A0A5C4S5B7"/>
<dbReference type="Gene3D" id="3.40.50.280">
    <property type="entry name" value="Cobalamin-binding domain"/>
    <property type="match status" value="1"/>
</dbReference>
<gene>
    <name evidence="7" type="ORF">FGF66_08830</name>
</gene>
<comment type="caution">
    <text evidence="7">The sequence shown here is derived from an EMBL/GenBank/DDBJ whole genome shotgun (WGS) entry which is preliminary data.</text>
</comment>
<dbReference type="RefSeq" id="WP_139457286.1">
    <property type="nucleotide sequence ID" value="NZ_VDCH01000019.1"/>
</dbReference>
<evidence type="ECO:0000256" key="4">
    <source>
        <dbReference type="ARBA" id="ARBA00023235"/>
    </source>
</evidence>
<sequence length="585" mass="63026">MNDTESLFSGFPAVDHEQWKSKVIDELKGAEFSKIVWKTPEGFEMEPWHNRHTAVRPAPEAPFRRSTNRWRICQQIAVERLLDDPALLDEALTGGAEAIELRFEGVPESAEVVRLLEALRSLELAKTALYFSGAIGDPAALLDALAALPGFAANSGAVLFDALASRDGALPLPTADMRHSGFRTIAVDTVRFNEAGATITQELAFALAGASDCLSRLTEAGADASEAAAAIEIVFAAGTSHFPELAKLRALRAMWPQLLAAYGVAADAMPEPRLFVRSSTRSISALDPYTNLLRLSTEALAAILGGCDTLQLAPFESAGSVSPEFAERITRNIHLLLREESNLGHVVDPAAGSFYIETMTAALCREAWALFQQIEAVGGLRAAEASGRVAAMIAPAAEARRKAIDTRHRTLVGINRYTVPPAAEVVAAIQRYSDATKSSGYEQLRRRMIAHVAAGGATPRAALWLHGEPSKSQRVAAFADDFLRSGGFEVLPSVTLDPETCNCRALLREEPDIVVFCWSGESDLASVAKICETIQELRKETIIVMAAKPPENAAELLRAGVDRFIHLGSDARADLLSLQHKTGVL</sequence>
<protein>
    <submittedName>
        <fullName evidence="7">Methylmalonyl-CoA mutase</fullName>
    </submittedName>
</protein>
<dbReference type="Proteomes" id="UP000308271">
    <property type="component" value="Unassembled WGS sequence"/>
</dbReference>
<evidence type="ECO:0000313" key="7">
    <source>
        <dbReference type="EMBL" id="TNJ38452.1"/>
    </source>
</evidence>
<dbReference type="OrthoDB" id="9762378at2"/>
<dbReference type="SUPFAM" id="SSF51703">
    <property type="entry name" value="Cobalamin (vitamin B12)-dependent enzymes"/>
    <property type="match status" value="1"/>
</dbReference>
<dbReference type="Pfam" id="PF01642">
    <property type="entry name" value="MM_CoA_mutase"/>
    <property type="match status" value="1"/>
</dbReference>